<comment type="subunit">
    <text evidence="10">Homopentamer.</text>
</comment>
<evidence type="ECO:0000256" key="3">
    <source>
        <dbReference type="ARBA" id="ARBA00022448"/>
    </source>
</evidence>
<keyword evidence="7 10" id="KW-0406">Ion transport</keyword>
<keyword evidence="12" id="KW-1185">Reference proteome</keyword>
<dbReference type="NCBIfam" id="TIGR00220">
    <property type="entry name" value="mscL"/>
    <property type="match status" value="1"/>
</dbReference>
<evidence type="ECO:0000256" key="8">
    <source>
        <dbReference type="ARBA" id="ARBA00023136"/>
    </source>
</evidence>
<keyword evidence="5 10" id="KW-0812">Transmembrane</keyword>
<dbReference type="InterPro" id="IPR037673">
    <property type="entry name" value="MSC/AndL"/>
</dbReference>
<comment type="caution">
    <text evidence="11">The sequence shown here is derived from an EMBL/GenBank/DDBJ whole genome shotgun (WGS) entry which is preliminary data.</text>
</comment>
<dbReference type="HAMAP" id="MF_00115">
    <property type="entry name" value="MscL"/>
    <property type="match status" value="1"/>
</dbReference>
<evidence type="ECO:0000256" key="10">
    <source>
        <dbReference type="HAMAP-Rule" id="MF_00115"/>
    </source>
</evidence>
<comment type="function">
    <text evidence="10">Channel that opens in response to stretch forces in the membrane lipid bilayer. May participate in the regulation of osmotic pressure changes within the cell.</text>
</comment>
<evidence type="ECO:0000256" key="4">
    <source>
        <dbReference type="ARBA" id="ARBA00022475"/>
    </source>
</evidence>
<evidence type="ECO:0000313" key="12">
    <source>
        <dbReference type="Proteomes" id="UP000245938"/>
    </source>
</evidence>
<gene>
    <name evidence="10 11" type="primary">mscL</name>
    <name evidence="11" type="ORF">DEX24_08645</name>
</gene>
<dbReference type="InterPro" id="IPR019823">
    <property type="entry name" value="Mechanosensitive_channel_CS"/>
</dbReference>
<dbReference type="EMBL" id="QFVR01000009">
    <property type="protein sequence ID" value="PWI25396.1"/>
    <property type="molecule type" value="Genomic_DNA"/>
</dbReference>
<dbReference type="Gene3D" id="1.10.1200.120">
    <property type="entry name" value="Large-conductance mechanosensitive channel, MscL, domain 1"/>
    <property type="match status" value="1"/>
</dbReference>
<feature type="transmembrane region" description="Helical" evidence="10">
    <location>
        <begin position="12"/>
        <end position="31"/>
    </location>
</feature>
<dbReference type="RefSeq" id="WP_109306025.1">
    <property type="nucleotide sequence ID" value="NZ_BJUF01000095.1"/>
</dbReference>
<keyword evidence="8 10" id="KW-0472">Membrane</keyword>
<evidence type="ECO:0000256" key="5">
    <source>
        <dbReference type="ARBA" id="ARBA00022692"/>
    </source>
</evidence>
<feature type="transmembrane region" description="Helical" evidence="10">
    <location>
        <begin position="63"/>
        <end position="84"/>
    </location>
</feature>
<dbReference type="InterPro" id="IPR036019">
    <property type="entry name" value="MscL_channel"/>
</dbReference>
<reference evidence="11 12" key="1">
    <citation type="submission" date="2018-05" db="EMBL/GenBank/DDBJ databases">
        <title>Kurthia sibirica genome sequence.</title>
        <authorList>
            <person name="Maclea K.S."/>
            <person name="Goen A.E."/>
        </authorList>
    </citation>
    <scope>NUCLEOTIDE SEQUENCE [LARGE SCALE GENOMIC DNA]</scope>
    <source>
        <strain evidence="11 12">ATCC 49154</strain>
    </source>
</reference>
<accession>A0A2U3ALI1</accession>
<dbReference type="GO" id="GO:0005886">
    <property type="term" value="C:plasma membrane"/>
    <property type="evidence" value="ECO:0007669"/>
    <property type="project" value="UniProtKB-SubCell"/>
</dbReference>
<protein>
    <recommendedName>
        <fullName evidence="10">Large-conductance mechanosensitive channel</fullName>
    </recommendedName>
</protein>
<dbReference type="OrthoDB" id="9810350at2"/>
<evidence type="ECO:0000313" key="11">
    <source>
        <dbReference type="EMBL" id="PWI25396.1"/>
    </source>
</evidence>
<dbReference type="AlphaFoldDB" id="A0A2U3ALI1"/>
<evidence type="ECO:0000256" key="6">
    <source>
        <dbReference type="ARBA" id="ARBA00022989"/>
    </source>
</evidence>
<dbReference type="GO" id="GO:0008381">
    <property type="term" value="F:mechanosensitive monoatomic ion channel activity"/>
    <property type="evidence" value="ECO:0007669"/>
    <property type="project" value="UniProtKB-UniRule"/>
</dbReference>
<organism evidence="11 12">
    <name type="scientific">Kurthia sibirica</name>
    <dbReference type="NCBI Taxonomy" id="202750"/>
    <lineage>
        <taxon>Bacteria</taxon>
        <taxon>Bacillati</taxon>
        <taxon>Bacillota</taxon>
        <taxon>Bacilli</taxon>
        <taxon>Bacillales</taxon>
        <taxon>Caryophanaceae</taxon>
        <taxon>Kurthia</taxon>
    </lineage>
</organism>
<dbReference type="InterPro" id="IPR001185">
    <property type="entry name" value="MS_channel"/>
</dbReference>
<evidence type="ECO:0000256" key="2">
    <source>
        <dbReference type="ARBA" id="ARBA00007254"/>
    </source>
</evidence>
<keyword evidence="9 10" id="KW-0407">Ion channel</keyword>
<dbReference type="PRINTS" id="PR01264">
    <property type="entry name" value="MECHCHANNEL"/>
</dbReference>
<dbReference type="PANTHER" id="PTHR30266:SF2">
    <property type="entry name" value="LARGE-CONDUCTANCE MECHANOSENSITIVE CHANNEL"/>
    <property type="match status" value="1"/>
</dbReference>
<dbReference type="PROSITE" id="PS01327">
    <property type="entry name" value="MSCL"/>
    <property type="match status" value="1"/>
</dbReference>
<sequence>MWEDFKKFALKGNVLDLAIGVVIGGAFGKIVTSLVNNIITPLIGKIFGAESAFKDLQYWGIEYGAFIQSVFDFFIIAFSIFMFIRIASKLDFRKKEEEVEPEALETTDDVLKDIRELLREQTKK</sequence>
<evidence type="ECO:0000256" key="1">
    <source>
        <dbReference type="ARBA" id="ARBA00004651"/>
    </source>
</evidence>
<dbReference type="PANTHER" id="PTHR30266">
    <property type="entry name" value="MECHANOSENSITIVE CHANNEL MSCL"/>
    <property type="match status" value="1"/>
</dbReference>
<name>A0A2U3ALI1_9BACL</name>
<dbReference type="Proteomes" id="UP000245938">
    <property type="component" value="Unassembled WGS sequence"/>
</dbReference>
<proteinExistence type="inferred from homology"/>
<keyword evidence="6 10" id="KW-1133">Transmembrane helix</keyword>
<dbReference type="Pfam" id="PF01741">
    <property type="entry name" value="MscL"/>
    <property type="match status" value="1"/>
</dbReference>
<evidence type="ECO:0000256" key="9">
    <source>
        <dbReference type="ARBA" id="ARBA00023303"/>
    </source>
</evidence>
<comment type="similarity">
    <text evidence="2 10">Belongs to the MscL family.</text>
</comment>
<keyword evidence="4 10" id="KW-1003">Cell membrane</keyword>
<evidence type="ECO:0000256" key="7">
    <source>
        <dbReference type="ARBA" id="ARBA00023065"/>
    </source>
</evidence>
<dbReference type="SUPFAM" id="SSF81330">
    <property type="entry name" value="Gated mechanosensitive channel"/>
    <property type="match status" value="1"/>
</dbReference>
<comment type="subcellular location">
    <subcellularLocation>
        <location evidence="1 10">Cell membrane</location>
        <topology evidence="1 10">Multi-pass membrane protein</topology>
    </subcellularLocation>
</comment>
<keyword evidence="3 10" id="KW-0813">Transport</keyword>